<keyword evidence="2" id="KW-1185">Reference proteome</keyword>
<gene>
    <name evidence="1" type="ORF">Dthio_PD0176</name>
</gene>
<organism evidence="1 2">
    <name type="scientific">Desulfonatronospira thiodismutans ASO3-1</name>
    <dbReference type="NCBI Taxonomy" id="555779"/>
    <lineage>
        <taxon>Bacteria</taxon>
        <taxon>Pseudomonadati</taxon>
        <taxon>Thermodesulfobacteriota</taxon>
        <taxon>Desulfovibrionia</taxon>
        <taxon>Desulfovibrionales</taxon>
        <taxon>Desulfonatronovibrionaceae</taxon>
        <taxon>Desulfonatronospira</taxon>
    </lineage>
</organism>
<accession>D6SU87</accession>
<dbReference type="EMBL" id="ACJN02000004">
    <property type="protein sequence ID" value="EFI32867.1"/>
    <property type="molecule type" value="Genomic_DNA"/>
</dbReference>
<dbReference type="AlphaFoldDB" id="D6SU87"/>
<sequence>MNTLVKMQEALEKRNIIWRRHVLSRMLERNISRDDVFNAIQDGEIIESYPEDKPYPSYLISGFSGNKRIHVVASWDDGAQAVYIITAYIPDEDHFQENGIARKARQ</sequence>
<protein>
    <recommendedName>
        <fullName evidence="3">DUF4258 domain-containing protein</fullName>
    </recommendedName>
</protein>
<evidence type="ECO:0000313" key="1">
    <source>
        <dbReference type="EMBL" id="EFI32867.1"/>
    </source>
</evidence>
<dbReference type="Proteomes" id="UP000005496">
    <property type="component" value="Unassembled WGS sequence"/>
</dbReference>
<evidence type="ECO:0008006" key="3">
    <source>
        <dbReference type="Google" id="ProtNLM"/>
    </source>
</evidence>
<dbReference type="eggNOG" id="ENOG5032M3D">
    <property type="taxonomic scope" value="Bacteria"/>
</dbReference>
<proteinExistence type="predicted"/>
<dbReference type="Pfam" id="PF14076">
    <property type="entry name" value="DUF4258"/>
    <property type="match status" value="1"/>
</dbReference>
<name>D6SU87_9BACT</name>
<evidence type="ECO:0000313" key="2">
    <source>
        <dbReference type="Proteomes" id="UP000005496"/>
    </source>
</evidence>
<dbReference type="InterPro" id="IPR025354">
    <property type="entry name" value="DUF4258"/>
</dbReference>
<comment type="caution">
    <text evidence="1">The sequence shown here is derived from an EMBL/GenBank/DDBJ whole genome shotgun (WGS) entry which is preliminary data.</text>
</comment>
<reference evidence="1" key="1">
    <citation type="submission" date="2010-05" db="EMBL/GenBank/DDBJ databases">
        <title>The draft genome of Desulfonatronospira thiodismutans ASO3-1.</title>
        <authorList>
            <consortium name="US DOE Joint Genome Institute (JGI-PGF)"/>
            <person name="Lucas S."/>
            <person name="Copeland A."/>
            <person name="Lapidus A."/>
            <person name="Cheng J.-F."/>
            <person name="Bruce D."/>
            <person name="Goodwin L."/>
            <person name="Pitluck S."/>
            <person name="Chertkov O."/>
            <person name="Brettin T."/>
            <person name="Detter J.C."/>
            <person name="Han C."/>
            <person name="Land M.L."/>
            <person name="Hauser L."/>
            <person name="Kyrpides N."/>
            <person name="Mikhailova N."/>
            <person name="Muyzer G."/>
            <person name="Woyke T."/>
        </authorList>
    </citation>
    <scope>NUCLEOTIDE SEQUENCE [LARGE SCALE GENOMIC DNA]</scope>
    <source>
        <strain evidence="1">ASO3-1</strain>
    </source>
</reference>